<feature type="transmembrane region" description="Helical" evidence="1">
    <location>
        <begin position="21"/>
        <end position="39"/>
    </location>
</feature>
<sequence>MSTRQTAAKHPVMVMLARKHWEDWVTLVAGLVLALTPVWNSSNRAIWLVPLGVLLILMALGSEIWDKLSEAAEGVVAVIGALIIVAPIIGGFAGMNALALTTWTVGAVVMVMALVQVLLELRMKKTAVRRA</sequence>
<evidence type="ECO:0000313" key="4">
    <source>
        <dbReference type="Proteomes" id="UP000199086"/>
    </source>
</evidence>
<reference evidence="3 4" key="1">
    <citation type="submission" date="2016-06" db="EMBL/GenBank/DDBJ databases">
        <authorList>
            <person name="Olsen C.W."/>
            <person name="Carey S."/>
            <person name="Hinshaw L."/>
            <person name="Karasin A.I."/>
        </authorList>
    </citation>
    <scope>NUCLEOTIDE SEQUENCE [LARGE SCALE GENOMIC DNA]</scope>
    <source>
        <strain evidence="3 4">LZ-22</strain>
    </source>
</reference>
<dbReference type="Pfam" id="PF03779">
    <property type="entry name" value="SPW"/>
    <property type="match status" value="1"/>
</dbReference>
<feature type="transmembrane region" description="Helical" evidence="1">
    <location>
        <begin position="74"/>
        <end position="94"/>
    </location>
</feature>
<keyword evidence="4" id="KW-1185">Reference proteome</keyword>
<accession>A0A1G6GHY6</accession>
<dbReference type="Proteomes" id="UP000199086">
    <property type="component" value="Unassembled WGS sequence"/>
</dbReference>
<feature type="transmembrane region" description="Helical" evidence="1">
    <location>
        <begin position="100"/>
        <end position="121"/>
    </location>
</feature>
<evidence type="ECO:0000256" key="1">
    <source>
        <dbReference type="SAM" id="Phobius"/>
    </source>
</evidence>
<dbReference type="InterPro" id="IPR005530">
    <property type="entry name" value="SPW"/>
</dbReference>
<dbReference type="STRING" id="1577474.GA0111570_103294"/>
<dbReference type="AlphaFoldDB" id="A0A1G6GHY6"/>
<feature type="domain" description="SPW repeat-containing integral membrane" evidence="2">
    <location>
        <begin position="21"/>
        <end position="114"/>
    </location>
</feature>
<keyword evidence="1" id="KW-0472">Membrane</keyword>
<feature type="transmembrane region" description="Helical" evidence="1">
    <location>
        <begin position="45"/>
        <end position="62"/>
    </location>
</feature>
<evidence type="ECO:0000313" key="3">
    <source>
        <dbReference type="EMBL" id="SDB81509.1"/>
    </source>
</evidence>
<keyword evidence="1" id="KW-0812">Transmembrane</keyword>
<evidence type="ECO:0000259" key="2">
    <source>
        <dbReference type="Pfam" id="PF03779"/>
    </source>
</evidence>
<dbReference type="EMBL" id="FMYF01000003">
    <property type="protein sequence ID" value="SDB81509.1"/>
    <property type="molecule type" value="Genomic_DNA"/>
</dbReference>
<gene>
    <name evidence="3" type="ORF">GA0111570_103294</name>
</gene>
<organism evidence="3 4">
    <name type="scientific">Raineyella antarctica</name>
    <dbReference type="NCBI Taxonomy" id="1577474"/>
    <lineage>
        <taxon>Bacteria</taxon>
        <taxon>Bacillati</taxon>
        <taxon>Actinomycetota</taxon>
        <taxon>Actinomycetes</taxon>
        <taxon>Propionibacteriales</taxon>
        <taxon>Propionibacteriaceae</taxon>
        <taxon>Raineyella</taxon>
    </lineage>
</organism>
<dbReference type="RefSeq" id="WP_139283161.1">
    <property type="nucleotide sequence ID" value="NZ_FMYF01000003.1"/>
</dbReference>
<keyword evidence="1" id="KW-1133">Transmembrane helix</keyword>
<protein>
    <recommendedName>
        <fullName evidence="2">SPW repeat-containing integral membrane domain-containing protein</fullName>
    </recommendedName>
</protein>
<proteinExistence type="predicted"/>
<name>A0A1G6GHY6_9ACTN</name>